<evidence type="ECO:0000313" key="2">
    <source>
        <dbReference type="EMBL" id="CAK7208557.1"/>
    </source>
</evidence>
<protein>
    <submittedName>
        <fullName evidence="2">Uncharacterized protein</fullName>
    </submittedName>
</protein>
<organism evidence="2 3">
    <name type="scientific">Sporothrix bragantina</name>
    <dbReference type="NCBI Taxonomy" id="671064"/>
    <lineage>
        <taxon>Eukaryota</taxon>
        <taxon>Fungi</taxon>
        <taxon>Dikarya</taxon>
        <taxon>Ascomycota</taxon>
        <taxon>Pezizomycotina</taxon>
        <taxon>Sordariomycetes</taxon>
        <taxon>Sordariomycetidae</taxon>
        <taxon>Ophiostomatales</taxon>
        <taxon>Ophiostomataceae</taxon>
        <taxon>Sporothrix</taxon>
    </lineage>
</organism>
<sequence length="103" mass="11886">MSGKEDMHVDSQDHDRPGVGLPATNDPAMRRTVNREWQVAFKALKIDRRKAITRKFKGDEDDIDLDTSGITLELGIINVDDPHLEYPEQQYFRSWDKLDDVDS</sequence>
<name>A0ABP0AL61_9PEZI</name>
<dbReference type="EMBL" id="CAWUHC010000001">
    <property type="protein sequence ID" value="CAK7208557.1"/>
    <property type="molecule type" value="Genomic_DNA"/>
</dbReference>
<proteinExistence type="predicted"/>
<keyword evidence="3" id="KW-1185">Reference proteome</keyword>
<comment type="caution">
    <text evidence="2">The sequence shown here is derived from an EMBL/GenBank/DDBJ whole genome shotgun (WGS) entry which is preliminary data.</text>
</comment>
<accession>A0ABP0AL61</accession>
<reference evidence="2 3" key="1">
    <citation type="submission" date="2024-01" db="EMBL/GenBank/DDBJ databases">
        <authorList>
            <person name="Allen C."/>
            <person name="Tagirdzhanova G."/>
        </authorList>
    </citation>
    <scope>NUCLEOTIDE SEQUENCE [LARGE SCALE GENOMIC DNA]</scope>
</reference>
<evidence type="ECO:0000313" key="3">
    <source>
        <dbReference type="Proteomes" id="UP001642406"/>
    </source>
</evidence>
<feature type="compositionally biased region" description="Basic and acidic residues" evidence="1">
    <location>
        <begin position="1"/>
        <end position="17"/>
    </location>
</feature>
<dbReference type="Proteomes" id="UP001642406">
    <property type="component" value="Unassembled WGS sequence"/>
</dbReference>
<evidence type="ECO:0000256" key="1">
    <source>
        <dbReference type="SAM" id="MobiDB-lite"/>
    </source>
</evidence>
<gene>
    <name evidence="2" type="ORF">SBRCBS47491_000132</name>
</gene>
<feature type="region of interest" description="Disordered" evidence="1">
    <location>
        <begin position="1"/>
        <end position="29"/>
    </location>
</feature>